<dbReference type="GO" id="GO:0005737">
    <property type="term" value="C:cytoplasm"/>
    <property type="evidence" value="ECO:0007669"/>
    <property type="project" value="InterPro"/>
</dbReference>
<dbReference type="RefSeq" id="WP_012639021.1">
    <property type="nucleotide sequence ID" value="NC_011901.1"/>
</dbReference>
<proteinExistence type="predicted"/>
<dbReference type="NCBIfam" id="TIGR00249">
    <property type="entry name" value="sixA"/>
    <property type="match status" value="1"/>
</dbReference>
<keyword evidence="2" id="KW-1185">Reference proteome</keyword>
<reference evidence="1 2" key="1">
    <citation type="journal article" date="2011" name="Stand. Genomic Sci.">
        <title>Complete genome sequence of 'Thioalkalivibrio sulfidophilus' HL-EbGr7.</title>
        <authorList>
            <person name="Muyzer G."/>
            <person name="Sorokin D.Y."/>
            <person name="Mavromatis K."/>
            <person name="Lapidus A."/>
            <person name="Clum A."/>
            <person name="Ivanova N."/>
            <person name="Pati A."/>
            <person name="d'Haeseleer P."/>
            <person name="Woyke T."/>
            <person name="Kyrpides N.C."/>
        </authorList>
    </citation>
    <scope>NUCLEOTIDE SEQUENCE [LARGE SCALE GENOMIC DNA]</scope>
    <source>
        <strain evidence="1 2">HL-EbGR7</strain>
    </source>
</reference>
<protein>
    <submittedName>
        <fullName evidence="1">Putative phosphohistidine phosphatase, SixA</fullName>
    </submittedName>
</protein>
<name>B8GLJ1_THISH</name>
<dbReference type="Pfam" id="PF00300">
    <property type="entry name" value="His_Phos_1"/>
    <property type="match status" value="1"/>
</dbReference>
<accession>B8GLJ1</accession>
<dbReference type="KEGG" id="tgr:Tgr7_2468"/>
<dbReference type="SUPFAM" id="SSF53254">
    <property type="entry name" value="Phosphoglycerate mutase-like"/>
    <property type="match status" value="1"/>
</dbReference>
<dbReference type="STRING" id="396588.Tgr7_2468"/>
<organism evidence="1 2">
    <name type="scientific">Thioalkalivibrio sulfidiphilus (strain HL-EbGR7)</name>
    <dbReference type="NCBI Taxonomy" id="396588"/>
    <lineage>
        <taxon>Bacteria</taxon>
        <taxon>Pseudomonadati</taxon>
        <taxon>Pseudomonadota</taxon>
        <taxon>Gammaproteobacteria</taxon>
        <taxon>Chromatiales</taxon>
        <taxon>Ectothiorhodospiraceae</taxon>
        <taxon>Thioalkalivibrio</taxon>
    </lineage>
</organism>
<dbReference type="EMBL" id="CP001339">
    <property type="protein sequence ID" value="ACL73546.1"/>
    <property type="molecule type" value="Genomic_DNA"/>
</dbReference>
<dbReference type="InterPro" id="IPR029033">
    <property type="entry name" value="His_PPase_superfam"/>
</dbReference>
<evidence type="ECO:0000313" key="2">
    <source>
        <dbReference type="Proteomes" id="UP000002383"/>
    </source>
</evidence>
<dbReference type="InterPro" id="IPR004449">
    <property type="entry name" value="SixA"/>
</dbReference>
<dbReference type="AlphaFoldDB" id="B8GLJ1"/>
<dbReference type="Proteomes" id="UP000002383">
    <property type="component" value="Chromosome"/>
</dbReference>
<sequence length="174" mass="18756">MSNDQNPGLTLIIVRHSQAEDAERFAQTGRPDCERPLTEQGIKRMNRAAKGLRKLLGGADRVLTSPCARAEHTARILARALDDGAVESIEVLAPGAEPETVAQALTDASVQGVVLLVGHEPDLSRLIAWLCTGRKTPMVDMKKGAACAVHFDAAVDKGRGTILWLMTQAQLRKL</sequence>
<dbReference type="GO" id="GO:0101006">
    <property type="term" value="F:protein histidine phosphatase activity"/>
    <property type="evidence" value="ECO:0007669"/>
    <property type="project" value="InterPro"/>
</dbReference>
<dbReference type="OrthoDB" id="9810154at2"/>
<gene>
    <name evidence="1" type="ordered locus">Tgr7_2468</name>
</gene>
<dbReference type="eggNOG" id="COG2062">
    <property type="taxonomic scope" value="Bacteria"/>
</dbReference>
<evidence type="ECO:0000313" key="1">
    <source>
        <dbReference type="EMBL" id="ACL73546.1"/>
    </source>
</evidence>
<dbReference type="HOGENOM" id="CLU_084603_3_1_6"/>
<dbReference type="InterPro" id="IPR013078">
    <property type="entry name" value="His_Pase_superF_clade-1"/>
</dbReference>
<dbReference type="SMART" id="SM00855">
    <property type="entry name" value="PGAM"/>
    <property type="match status" value="1"/>
</dbReference>
<dbReference type="Gene3D" id="3.40.50.1240">
    <property type="entry name" value="Phosphoglycerate mutase-like"/>
    <property type="match status" value="1"/>
</dbReference>
<dbReference type="CDD" id="cd07067">
    <property type="entry name" value="HP_PGM_like"/>
    <property type="match status" value="1"/>
</dbReference>